<gene>
    <name evidence="2" type="ORF">JXQ802_LOCUS54164</name>
</gene>
<sequence length="51" mass="5852">MTPLKAWQMQDLSLQCAYRALSEKTSEETFNTLIELSENFPSCARLLSKVK</sequence>
<evidence type="ECO:0000259" key="1">
    <source>
        <dbReference type="Pfam" id="PF18401"/>
    </source>
</evidence>
<comment type="caution">
    <text evidence="2">The sequence shown here is derived from an EMBL/GenBank/DDBJ whole genome shotgun (WGS) entry which is preliminary data.</text>
</comment>
<dbReference type="EMBL" id="CAJNOL010010171">
    <property type="protein sequence ID" value="CAF1647996.1"/>
    <property type="molecule type" value="Genomic_DNA"/>
</dbReference>
<reference evidence="2" key="1">
    <citation type="submission" date="2021-02" db="EMBL/GenBank/DDBJ databases">
        <authorList>
            <person name="Nowell W R."/>
        </authorList>
    </citation>
    <scope>NUCLEOTIDE SEQUENCE</scope>
</reference>
<evidence type="ECO:0000313" key="2">
    <source>
        <dbReference type="EMBL" id="CAF1647996.1"/>
    </source>
</evidence>
<accession>A0A816EHI1</accession>
<name>A0A816EHI1_9BILA</name>
<evidence type="ECO:0000313" key="3">
    <source>
        <dbReference type="Proteomes" id="UP000663870"/>
    </source>
</evidence>
<dbReference type="AlphaFoldDB" id="A0A816EHI1"/>
<dbReference type="Proteomes" id="UP000663870">
    <property type="component" value="Unassembled WGS sequence"/>
</dbReference>
<keyword evidence="3" id="KW-1185">Reference proteome</keyword>
<feature type="domain" description="UGGT thioredoxin-like" evidence="1">
    <location>
        <begin position="1"/>
        <end position="50"/>
    </location>
</feature>
<feature type="non-terminal residue" evidence="2">
    <location>
        <position position="1"/>
    </location>
</feature>
<organism evidence="2 3">
    <name type="scientific">Rotaria sordida</name>
    <dbReference type="NCBI Taxonomy" id="392033"/>
    <lineage>
        <taxon>Eukaryota</taxon>
        <taxon>Metazoa</taxon>
        <taxon>Spiralia</taxon>
        <taxon>Gnathifera</taxon>
        <taxon>Rotifera</taxon>
        <taxon>Eurotatoria</taxon>
        <taxon>Bdelloidea</taxon>
        <taxon>Philodinida</taxon>
        <taxon>Philodinidae</taxon>
        <taxon>Rotaria</taxon>
    </lineage>
</organism>
<dbReference type="InterPro" id="IPR040694">
    <property type="entry name" value="UGGT_TRXL_2"/>
</dbReference>
<protein>
    <recommendedName>
        <fullName evidence="1">UGGT thioredoxin-like domain-containing protein</fullName>
    </recommendedName>
</protein>
<proteinExistence type="predicted"/>
<dbReference type="Pfam" id="PF18401">
    <property type="entry name" value="Thioredoxin_13"/>
    <property type="match status" value="1"/>
</dbReference>